<dbReference type="PROSITE" id="PS51471">
    <property type="entry name" value="FE2OG_OXY"/>
    <property type="match status" value="1"/>
</dbReference>
<evidence type="ECO:0000256" key="1">
    <source>
        <dbReference type="SAM" id="MobiDB-lite"/>
    </source>
</evidence>
<dbReference type="EMBL" id="CAUJNA010000395">
    <property type="protein sequence ID" value="CAJ1376454.1"/>
    <property type="molecule type" value="Genomic_DNA"/>
</dbReference>
<dbReference type="InterPro" id="IPR037151">
    <property type="entry name" value="AlkB-like_sf"/>
</dbReference>
<gene>
    <name evidence="3" type="ORF">EVOR1521_LOCUS5520</name>
</gene>
<feature type="region of interest" description="Disordered" evidence="1">
    <location>
        <begin position="158"/>
        <end position="323"/>
    </location>
</feature>
<dbReference type="GO" id="GO:0051213">
    <property type="term" value="F:dioxygenase activity"/>
    <property type="evidence" value="ECO:0007669"/>
    <property type="project" value="InterPro"/>
</dbReference>
<dbReference type="InterPro" id="IPR027450">
    <property type="entry name" value="AlkB-like"/>
</dbReference>
<sequence length="706" mass="79793">MPEAMHEPPRFCAEGPCPSNLSELRSVILRYLCGSPAQSYPVDAAHLSSALRRAYRSLGHEKAALSVFRESNAATAIRELQKDLLVARCEGALSIKDSCGEVSILSADRRRIYSALAPSVNGGHNRSGDAGQTPESRTEARKRLLAEAEEEFRALLEEPAKKEEEADHPWRPPSSPKVPGSVDHPWKPPSSAKADHPWRPPSSPKADQPWRPPPHPAAQVAPRTPPQPAAPHTPPDAAPVRLPRREASRSRSGVASLSLVIPGRRRRRRDEGERRSRSRRRDRESRNEKVAAPSGPPPGAFEVPASAPSPRLAPQISPRPQPAEPDLLGALAQAVSRAVGVTPSQPPSYQAQAYPALMHGMAPGHHVHPHGHHGYPQPMAYPYGHLPQAPAMHMMGHPPPHHMPQAHYPAYAPHPHFPGYYMPVYPGMPGHPPPRDRRDESDEDRRKKEREEPPPPAKFDDDHWEEPRERTQMKLLGEECPEEFRRLWTYPLSDENRRSFAGYVQRALDKDHCRSFFAKIRDSCDWKQPEGIHGQIPRKTCWLVKGGCRCKYRYGGLEVEAQEFPKWMHELMEIVLKPCGISPKDWPNSCNLNLYEDGGMTVGWHSDDERLFQGKFRDCRIISLSLGATRKFELRRNWPEDRETQLQRVTLSSGDLLTMEGMVQKHFQHRVPRENVKEPRINLTWRWVKRHVPDCPAGRKMTHASR</sequence>
<name>A0AA36ML27_9DINO</name>
<protein>
    <recommendedName>
        <fullName evidence="2">Fe2OG dioxygenase domain-containing protein</fullName>
    </recommendedName>
</protein>
<dbReference type="GO" id="GO:0006307">
    <property type="term" value="P:DNA alkylation repair"/>
    <property type="evidence" value="ECO:0007669"/>
    <property type="project" value="InterPro"/>
</dbReference>
<feature type="compositionally biased region" description="Basic and acidic residues" evidence="1">
    <location>
        <begin position="158"/>
        <end position="170"/>
    </location>
</feature>
<dbReference type="PANTHER" id="PTHR31212">
    <property type="entry name" value="ALPHA-KETOGLUTARATE-DEPENDENT DIOXYGENASE ALKB HOMOLOG 3"/>
    <property type="match status" value="1"/>
</dbReference>
<dbReference type="InterPro" id="IPR005123">
    <property type="entry name" value="Oxoglu/Fe-dep_dioxygenase_dom"/>
</dbReference>
<evidence type="ECO:0000259" key="2">
    <source>
        <dbReference type="PROSITE" id="PS51471"/>
    </source>
</evidence>
<dbReference type="AlphaFoldDB" id="A0AA36ML27"/>
<evidence type="ECO:0000313" key="4">
    <source>
        <dbReference type="Proteomes" id="UP001178507"/>
    </source>
</evidence>
<feature type="compositionally biased region" description="Basic and acidic residues" evidence="1">
    <location>
        <begin position="433"/>
        <end position="467"/>
    </location>
</feature>
<organism evidence="3 4">
    <name type="scientific">Effrenium voratum</name>
    <dbReference type="NCBI Taxonomy" id="2562239"/>
    <lineage>
        <taxon>Eukaryota</taxon>
        <taxon>Sar</taxon>
        <taxon>Alveolata</taxon>
        <taxon>Dinophyceae</taxon>
        <taxon>Suessiales</taxon>
        <taxon>Symbiodiniaceae</taxon>
        <taxon>Effrenium</taxon>
    </lineage>
</organism>
<feature type="region of interest" description="Disordered" evidence="1">
    <location>
        <begin position="118"/>
        <end position="141"/>
    </location>
</feature>
<feature type="compositionally biased region" description="Pro residues" evidence="1">
    <location>
        <begin position="223"/>
        <end position="237"/>
    </location>
</feature>
<comment type="caution">
    <text evidence="3">The sequence shown here is derived from an EMBL/GenBank/DDBJ whole genome shotgun (WGS) entry which is preliminary data.</text>
</comment>
<proteinExistence type="predicted"/>
<dbReference type="Pfam" id="PF13532">
    <property type="entry name" value="2OG-FeII_Oxy_2"/>
    <property type="match status" value="1"/>
</dbReference>
<feature type="domain" description="Fe2OG dioxygenase" evidence="2">
    <location>
        <begin position="586"/>
        <end position="689"/>
    </location>
</feature>
<keyword evidence="4" id="KW-1185">Reference proteome</keyword>
<evidence type="ECO:0000313" key="3">
    <source>
        <dbReference type="EMBL" id="CAJ1376454.1"/>
    </source>
</evidence>
<accession>A0AA36ML27</accession>
<feature type="region of interest" description="Disordered" evidence="1">
    <location>
        <begin position="427"/>
        <end position="467"/>
    </location>
</feature>
<dbReference type="Proteomes" id="UP001178507">
    <property type="component" value="Unassembled WGS sequence"/>
</dbReference>
<dbReference type="InterPro" id="IPR032854">
    <property type="entry name" value="ALKBH3"/>
</dbReference>
<dbReference type="Gene3D" id="2.60.120.590">
    <property type="entry name" value="Alpha-ketoglutarate-dependent dioxygenase AlkB-like"/>
    <property type="match status" value="1"/>
</dbReference>
<reference evidence="3" key="1">
    <citation type="submission" date="2023-08" db="EMBL/GenBank/DDBJ databases">
        <authorList>
            <person name="Chen Y."/>
            <person name="Shah S."/>
            <person name="Dougan E. K."/>
            <person name="Thang M."/>
            <person name="Chan C."/>
        </authorList>
    </citation>
    <scope>NUCLEOTIDE SEQUENCE</scope>
</reference>
<feature type="compositionally biased region" description="Basic and acidic residues" evidence="1">
    <location>
        <begin position="269"/>
        <end position="289"/>
    </location>
</feature>
<dbReference type="SUPFAM" id="SSF51197">
    <property type="entry name" value="Clavaminate synthase-like"/>
    <property type="match status" value="1"/>
</dbReference>
<dbReference type="PANTHER" id="PTHR31212:SF4">
    <property type="entry name" value="ALPHA-KETOGLUTARATE-DEPENDENT DIOXYGENASE ALKB HOMOLOG 3"/>
    <property type="match status" value="1"/>
</dbReference>